<evidence type="ECO:0000313" key="1">
    <source>
        <dbReference type="EMBL" id="SDG36050.1"/>
    </source>
</evidence>
<organism evidence="1 2">
    <name type="scientific">Pelagibacterium luteolum</name>
    <dbReference type="NCBI Taxonomy" id="440168"/>
    <lineage>
        <taxon>Bacteria</taxon>
        <taxon>Pseudomonadati</taxon>
        <taxon>Pseudomonadota</taxon>
        <taxon>Alphaproteobacteria</taxon>
        <taxon>Hyphomicrobiales</taxon>
        <taxon>Devosiaceae</taxon>
        <taxon>Pelagibacterium</taxon>
    </lineage>
</organism>
<proteinExistence type="predicted"/>
<dbReference type="EMBL" id="FNCS01000002">
    <property type="protein sequence ID" value="SDG36050.1"/>
    <property type="molecule type" value="Genomic_DNA"/>
</dbReference>
<name>A0A1G7TNJ1_9HYPH</name>
<dbReference type="STRING" id="440168.SAMN04487974_102201"/>
<gene>
    <name evidence="1" type="ORF">SAMN04487974_102201</name>
</gene>
<accession>A0A1G7TNJ1</accession>
<dbReference type="AlphaFoldDB" id="A0A1G7TNJ1"/>
<keyword evidence="2" id="KW-1185">Reference proteome</keyword>
<reference evidence="1 2" key="1">
    <citation type="submission" date="2016-10" db="EMBL/GenBank/DDBJ databases">
        <authorList>
            <person name="de Groot N.N."/>
        </authorList>
    </citation>
    <scope>NUCLEOTIDE SEQUENCE [LARGE SCALE GENOMIC DNA]</scope>
    <source>
        <strain evidence="1 2">CGMCC 1.10267</strain>
    </source>
</reference>
<sequence>MALTKLEIERALGPIEPHLAAEIAAIDATVADLVKALAWLQSDEALVNDGDHLPTGAVAELIGILETADDEDSFDVPASGEGDWAQQ</sequence>
<evidence type="ECO:0000313" key="2">
    <source>
        <dbReference type="Proteomes" id="UP000199495"/>
    </source>
</evidence>
<protein>
    <submittedName>
        <fullName evidence="1">Uncharacterized protein</fullName>
    </submittedName>
</protein>
<dbReference type="Proteomes" id="UP000199495">
    <property type="component" value="Unassembled WGS sequence"/>
</dbReference>
<dbReference type="RefSeq" id="WP_090592842.1">
    <property type="nucleotide sequence ID" value="NZ_FNCS01000002.1"/>
</dbReference>
<dbReference type="OrthoDB" id="7870562at2"/>